<dbReference type="NCBIfam" id="TIGR00398">
    <property type="entry name" value="metG"/>
    <property type="match status" value="1"/>
</dbReference>
<dbReference type="InterPro" id="IPR014729">
    <property type="entry name" value="Rossmann-like_a/b/a_fold"/>
</dbReference>
<dbReference type="GO" id="GO:0005737">
    <property type="term" value="C:cytoplasm"/>
    <property type="evidence" value="ECO:0007669"/>
    <property type="project" value="UniProtKB-SubCell"/>
</dbReference>
<dbReference type="Proteomes" id="UP000230886">
    <property type="component" value="Unassembled WGS sequence"/>
</dbReference>
<keyword evidence="3 9" id="KW-0963">Cytoplasm</keyword>
<feature type="domain" description="Methionyl-tRNA synthetase anticodon-binding" evidence="12">
    <location>
        <begin position="397"/>
        <end position="504"/>
    </location>
</feature>
<feature type="short sequence motif" description="'KMSKS' region" evidence="9">
    <location>
        <begin position="322"/>
        <end position="326"/>
    </location>
</feature>
<keyword evidence="4 9" id="KW-0436">Ligase</keyword>
<dbReference type="NCBIfam" id="NF008900">
    <property type="entry name" value="PRK12267.1"/>
    <property type="match status" value="1"/>
</dbReference>
<comment type="catalytic activity">
    <reaction evidence="9">
        <text>tRNA(Met) + L-methionine + ATP = L-methionyl-tRNA(Met) + AMP + diphosphate</text>
        <dbReference type="Rhea" id="RHEA:13481"/>
        <dbReference type="Rhea" id="RHEA-COMP:9667"/>
        <dbReference type="Rhea" id="RHEA-COMP:9698"/>
        <dbReference type="ChEBI" id="CHEBI:30616"/>
        <dbReference type="ChEBI" id="CHEBI:33019"/>
        <dbReference type="ChEBI" id="CHEBI:57844"/>
        <dbReference type="ChEBI" id="CHEBI:78442"/>
        <dbReference type="ChEBI" id="CHEBI:78530"/>
        <dbReference type="ChEBI" id="CHEBI:456215"/>
        <dbReference type="EC" id="6.1.1.10"/>
    </reaction>
</comment>
<dbReference type="SUPFAM" id="SSF47323">
    <property type="entry name" value="Anticodon-binding domain of a subclass of class I aminoacyl-tRNA synthetases"/>
    <property type="match status" value="1"/>
</dbReference>
<evidence type="ECO:0000259" key="12">
    <source>
        <dbReference type="Pfam" id="PF19303"/>
    </source>
</evidence>
<dbReference type="Gene3D" id="2.170.220.10">
    <property type="match status" value="1"/>
</dbReference>
<reference evidence="13 14" key="1">
    <citation type="submission" date="2017-07" db="EMBL/GenBank/DDBJ databases">
        <title>Draft sequence of Rhodococcus enclensis 23b-28.</title>
        <authorList>
            <person name="Besaury L."/>
            <person name="Sancelme M."/>
            <person name="Amato P."/>
            <person name="Lallement A."/>
            <person name="Delort A.-M."/>
        </authorList>
    </citation>
    <scope>NUCLEOTIDE SEQUENCE [LARGE SCALE GENOMIC DNA]</scope>
    <source>
        <strain evidence="13 14">23b-28</strain>
    </source>
</reference>
<dbReference type="SUPFAM" id="SSF52374">
    <property type="entry name" value="Nucleotidylyl transferase"/>
    <property type="match status" value="1"/>
</dbReference>
<proteinExistence type="inferred from homology"/>
<sequence>MTVPASPSQTPRPDSAAPEGAERSPFYITTAIAYPNGAPHIGHAYEYISSDALARFKRLDGHEVFFMTGTDEHGLKMQQTAIKEGIDVRELAARNSDVFQNLDKVLNISYDRFIRTTDADHQVASKAIWEKMAASGDIYLDTYSGWYSVRDEAFYTEAETTLLDDGTRQSTETGTPVEWTEESNYTFRLSAYEDRLLALYEEHPEFIAPATRRNEIVSFVKGGLKDLSISRTTFDWGVEVPGDPDHVMYVWVDALTNYLTGVGYPNVDSAEFEKFWPASLHIIGKDITRFHTVYWPAFLMSAGIELPERVFVHGFLYNKGEKMSKSVGNVVDPIAMVDQYGLDAVRFFLLREISYGQDGSYSHEAIVTRMNADLSNELGNLAQRSLTMVAKNCDAQVPTPGEFTEDDLAMLASADALLAKCRSEFDVQALHLALEAIWGVLGETNRYFSKQEPWVLRKTDPARMATVLYVTLEVVRIVGLLVQPVMPDAASRILDLLGQSEENRQFADIAVRIDANRKLPAPAPVFPRFVEE</sequence>
<dbReference type="EMBL" id="NOVD01000015">
    <property type="protein sequence ID" value="PCK25533.1"/>
    <property type="molecule type" value="Genomic_DNA"/>
</dbReference>
<comment type="caution">
    <text evidence="13">The sequence shown here is derived from an EMBL/GenBank/DDBJ whole genome shotgun (WGS) entry which is preliminary data.</text>
</comment>
<feature type="region of interest" description="Disordered" evidence="10">
    <location>
        <begin position="1"/>
        <end position="21"/>
    </location>
</feature>
<dbReference type="PRINTS" id="PR01041">
    <property type="entry name" value="TRNASYNTHMET"/>
</dbReference>
<accession>A0A1C3Z4Z3</accession>
<dbReference type="InterPro" id="IPR015413">
    <property type="entry name" value="Methionyl/Leucyl_tRNA_Synth"/>
</dbReference>
<evidence type="ECO:0000256" key="8">
    <source>
        <dbReference type="ARBA" id="ARBA00023146"/>
    </source>
</evidence>
<evidence type="ECO:0000256" key="7">
    <source>
        <dbReference type="ARBA" id="ARBA00022917"/>
    </source>
</evidence>
<name>A0A1C3Z4Z3_RHOSG</name>
<dbReference type="PANTHER" id="PTHR43326:SF1">
    <property type="entry name" value="METHIONINE--TRNA LIGASE, MITOCHONDRIAL"/>
    <property type="match status" value="1"/>
</dbReference>
<evidence type="ECO:0000256" key="5">
    <source>
        <dbReference type="ARBA" id="ARBA00022741"/>
    </source>
</evidence>
<dbReference type="EC" id="6.1.1.10" evidence="9"/>
<dbReference type="AlphaFoldDB" id="A0A1C3Z4Z3"/>
<dbReference type="RefSeq" id="WP_003946248.1">
    <property type="nucleotide sequence ID" value="NZ_AP026691.1"/>
</dbReference>
<keyword evidence="7 9" id="KW-0648">Protein biosynthesis</keyword>
<accession>A0A1X0LQJ0</accession>
<dbReference type="InterPro" id="IPR033911">
    <property type="entry name" value="MetRS_core"/>
</dbReference>
<evidence type="ECO:0000256" key="3">
    <source>
        <dbReference type="ARBA" id="ARBA00022490"/>
    </source>
</evidence>
<comment type="subunit">
    <text evidence="9">Monomer.</text>
</comment>
<feature type="short sequence motif" description="'HIGH' region" evidence="9">
    <location>
        <begin position="33"/>
        <end position="43"/>
    </location>
</feature>
<dbReference type="InterPro" id="IPR009080">
    <property type="entry name" value="tRNAsynth_Ia_anticodon-bd"/>
</dbReference>
<organism evidence="13 14">
    <name type="scientific">Rhodococcus qingshengii</name>
    <dbReference type="NCBI Taxonomy" id="334542"/>
    <lineage>
        <taxon>Bacteria</taxon>
        <taxon>Bacillati</taxon>
        <taxon>Actinomycetota</taxon>
        <taxon>Actinomycetes</taxon>
        <taxon>Mycobacteriales</taxon>
        <taxon>Nocardiaceae</taxon>
        <taxon>Rhodococcus</taxon>
        <taxon>Rhodococcus erythropolis group</taxon>
    </lineage>
</organism>
<comment type="similarity">
    <text evidence="9">Belongs to the class-I aminoacyl-tRNA synthetase family. MetG type 2B subfamily.</text>
</comment>
<keyword evidence="6 9" id="KW-0067">ATP-binding</keyword>
<dbReference type="CDD" id="cd07957">
    <property type="entry name" value="Anticodon_Ia_Met"/>
    <property type="match status" value="1"/>
</dbReference>
<dbReference type="InterPro" id="IPR041872">
    <property type="entry name" value="Anticodon_Met"/>
</dbReference>
<evidence type="ECO:0000256" key="4">
    <source>
        <dbReference type="ARBA" id="ARBA00022598"/>
    </source>
</evidence>
<keyword evidence="5 9" id="KW-0547">Nucleotide-binding</keyword>
<comment type="function">
    <text evidence="1 9">Is required not only for elongation of protein synthesis but also for the initiation of all mRNA translation through initiator tRNA(fMet) aminoacylation.</text>
</comment>
<evidence type="ECO:0000256" key="2">
    <source>
        <dbReference type="ARBA" id="ARBA00004496"/>
    </source>
</evidence>
<dbReference type="Gene3D" id="3.40.50.620">
    <property type="entry name" value="HUPs"/>
    <property type="match status" value="1"/>
</dbReference>
<keyword evidence="8 9" id="KW-0030">Aminoacyl-tRNA synthetase</keyword>
<comment type="subcellular location">
    <subcellularLocation>
        <location evidence="2 9">Cytoplasm</location>
    </subcellularLocation>
</comment>
<comment type="caution">
    <text evidence="9">Lacks conserved residue(s) required for the propagation of feature annotation.</text>
</comment>
<evidence type="ECO:0000256" key="9">
    <source>
        <dbReference type="HAMAP-Rule" id="MF_01228"/>
    </source>
</evidence>
<dbReference type="InterPro" id="IPR014758">
    <property type="entry name" value="Met-tRNA_synth"/>
</dbReference>
<dbReference type="InterPro" id="IPR023457">
    <property type="entry name" value="Met-tRNA_synth_2"/>
</dbReference>
<gene>
    <name evidence="9" type="primary">metG</name>
    <name evidence="13" type="ORF">CHR55_19695</name>
</gene>
<evidence type="ECO:0000259" key="11">
    <source>
        <dbReference type="Pfam" id="PF09334"/>
    </source>
</evidence>
<feature type="compositionally biased region" description="Polar residues" evidence="10">
    <location>
        <begin position="1"/>
        <end position="12"/>
    </location>
</feature>
<dbReference type="Gene3D" id="1.10.730.10">
    <property type="entry name" value="Isoleucyl-tRNA Synthetase, Domain 1"/>
    <property type="match status" value="1"/>
</dbReference>
<dbReference type="Pfam" id="PF19303">
    <property type="entry name" value="Anticodon_3"/>
    <property type="match status" value="1"/>
</dbReference>
<protein>
    <recommendedName>
        <fullName evidence="9">Methionine--tRNA ligase</fullName>
        <ecNumber evidence="9">6.1.1.10</ecNumber>
    </recommendedName>
    <alternativeName>
        <fullName evidence="9">Methionyl-tRNA synthetase</fullName>
        <shortName evidence="9">MetRS</shortName>
    </alternativeName>
</protein>
<dbReference type="PANTHER" id="PTHR43326">
    <property type="entry name" value="METHIONYL-TRNA SYNTHETASE"/>
    <property type="match status" value="1"/>
</dbReference>
<evidence type="ECO:0000256" key="6">
    <source>
        <dbReference type="ARBA" id="ARBA00022840"/>
    </source>
</evidence>
<evidence type="ECO:0000256" key="1">
    <source>
        <dbReference type="ARBA" id="ARBA00003314"/>
    </source>
</evidence>
<dbReference type="HAMAP" id="MF_01228">
    <property type="entry name" value="Met_tRNA_synth_type2"/>
    <property type="match status" value="1"/>
</dbReference>
<evidence type="ECO:0000313" key="14">
    <source>
        <dbReference type="Proteomes" id="UP000230886"/>
    </source>
</evidence>
<dbReference type="FunFam" id="2.170.220.10:FF:000002">
    <property type="entry name" value="Methionine--tRNA ligase"/>
    <property type="match status" value="1"/>
</dbReference>
<dbReference type="GO" id="GO:0005524">
    <property type="term" value="F:ATP binding"/>
    <property type="evidence" value="ECO:0007669"/>
    <property type="project" value="UniProtKB-UniRule"/>
</dbReference>
<dbReference type="GO" id="GO:0006431">
    <property type="term" value="P:methionyl-tRNA aminoacylation"/>
    <property type="evidence" value="ECO:0007669"/>
    <property type="project" value="UniProtKB-UniRule"/>
</dbReference>
<dbReference type="GO" id="GO:0004825">
    <property type="term" value="F:methionine-tRNA ligase activity"/>
    <property type="evidence" value="ECO:0007669"/>
    <property type="project" value="UniProtKB-UniRule"/>
</dbReference>
<dbReference type="CDD" id="cd00814">
    <property type="entry name" value="MetRS_core"/>
    <property type="match status" value="1"/>
</dbReference>
<evidence type="ECO:0000256" key="10">
    <source>
        <dbReference type="SAM" id="MobiDB-lite"/>
    </source>
</evidence>
<evidence type="ECO:0000313" key="13">
    <source>
        <dbReference type="EMBL" id="PCK25533.1"/>
    </source>
</evidence>
<dbReference type="InterPro" id="IPR001412">
    <property type="entry name" value="aa-tRNA-synth_I_CS"/>
</dbReference>
<feature type="domain" description="Methionyl/Leucyl tRNA synthetase" evidence="11">
    <location>
        <begin position="27"/>
        <end position="385"/>
    </location>
</feature>
<dbReference type="Pfam" id="PF09334">
    <property type="entry name" value="tRNA-synt_1g"/>
    <property type="match status" value="1"/>
</dbReference>
<dbReference type="PROSITE" id="PS00178">
    <property type="entry name" value="AA_TRNA_LIGASE_I"/>
    <property type="match status" value="1"/>
</dbReference>